<keyword evidence="7 12" id="KW-0472">Membrane</keyword>
<accession>A0A3B3QJQ4</accession>
<keyword evidence="3 13" id="KW-0813">Transport</keyword>
<dbReference type="GeneTree" id="ENSGT00550000074950"/>
<dbReference type="SUPFAM" id="SSF103506">
    <property type="entry name" value="Mitochondrial carrier"/>
    <property type="match status" value="1"/>
</dbReference>
<dbReference type="AlphaFoldDB" id="A0A3B3QJQ4"/>
<dbReference type="Pfam" id="PF00153">
    <property type="entry name" value="Mito_carr"/>
    <property type="match status" value="1"/>
</dbReference>
<keyword evidence="4 12" id="KW-0812">Transmembrane</keyword>
<keyword evidence="6" id="KW-1133">Transmembrane helix</keyword>
<dbReference type="STRING" id="1676925.ENSPKIP00000006343"/>
<comment type="similarity">
    <text evidence="2 13">Belongs to the mitochondrial carrier (TC 2.A.29) family.</text>
</comment>
<feature type="region of interest" description="Disordered" evidence="14">
    <location>
        <begin position="188"/>
        <end position="209"/>
    </location>
</feature>
<evidence type="ECO:0000256" key="12">
    <source>
        <dbReference type="PROSITE-ProRule" id="PRU00282"/>
    </source>
</evidence>
<dbReference type="InterPro" id="IPR023395">
    <property type="entry name" value="MCP_dom_sf"/>
</dbReference>
<evidence type="ECO:0000256" key="1">
    <source>
        <dbReference type="ARBA" id="ARBA00004141"/>
    </source>
</evidence>
<evidence type="ECO:0000256" key="2">
    <source>
        <dbReference type="ARBA" id="ARBA00006375"/>
    </source>
</evidence>
<evidence type="ECO:0000256" key="9">
    <source>
        <dbReference type="ARBA" id="ARBA00037638"/>
    </source>
</evidence>
<evidence type="ECO:0000256" key="7">
    <source>
        <dbReference type="ARBA" id="ARBA00023136"/>
    </source>
</evidence>
<comment type="catalytic activity">
    <reaction evidence="8">
        <text>S-adenosyl-L-homocysteine(out) + S-adenosyl-L-methionine(in) = S-adenosyl-L-homocysteine(in) + S-adenosyl-L-methionine(out)</text>
        <dbReference type="Rhea" id="RHEA:75479"/>
        <dbReference type="ChEBI" id="CHEBI:57856"/>
        <dbReference type="ChEBI" id="CHEBI:59789"/>
    </reaction>
</comment>
<evidence type="ECO:0000256" key="8">
    <source>
        <dbReference type="ARBA" id="ARBA00035847"/>
    </source>
</evidence>
<evidence type="ECO:0000256" key="6">
    <source>
        <dbReference type="ARBA" id="ARBA00022989"/>
    </source>
</evidence>
<keyword evidence="16" id="KW-1185">Reference proteome</keyword>
<evidence type="ECO:0000313" key="16">
    <source>
        <dbReference type="Proteomes" id="UP000261540"/>
    </source>
</evidence>
<dbReference type="Gene3D" id="1.50.40.10">
    <property type="entry name" value="Mitochondrial carrier domain"/>
    <property type="match status" value="1"/>
</dbReference>
<evidence type="ECO:0000313" key="15">
    <source>
        <dbReference type="Ensembl" id="ENSPKIP00000006343.1"/>
    </source>
</evidence>
<dbReference type="Proteomes" id="UP000261540">
    <property type="component" value="Unplaced"/>
</dbReference>
<dbReference type="GO" id="GO:0016020">
    <property type="term" value="C:membrane"/>
    <property type="evidence" value="ECO:0007669"/>
    <property type="project" value="UniProtKB-SubCell"/>
</dbReference>
<protein>
    <recommendedName>
        <fullName evidence="10">Mitochondrial S-adenosylmethionine carrier protein</fullName>
    </recommendedName>
    <alternativeName>
        <fullName evidence="11">Solute carrier family 25 member 26</fullName>
    </alternativeName>
</protein>
<dbReference type="Ensembl" id="ENSPKIT00000030366.1">
    <property type="protein sequence ID" value="ENSPKIP00000006343.1"/>
    <property type="gene ID" value="ENSPKIG00000022646.1"/>
</dbReference>
<sequence length="555" mass="59344">MRKRPYRQHGGVLEAHGLPSVGSQRQAKVMDNARLNANQSVIPVNTMERREFTASLVAGGIAGMCVDLTLFPLDTIKTRLQSPQGFARAGGLRGIYAGVPSAAVGSFPNASAFFVTYEATKSLLGACGPPHAAAATHMLAASLGEIVACLIRVPTEVVKQRAQAGPSSGTLQVLLRTLRQEVASYPDSGGWGTHPSMAPGTLKSHSSGGRLTAREACSPQTFLSPSPPLPGLLGLVPRLREHRAQRDPLLPGAVSSLGVPQEPLVTEAGSHAVFLASCSMWSVCRCGGLYAALEMGAGGEGARGKRKARSLQFTGSTFLQNSSQVASVSTGFLVCNKRPRQGEALLYKLTACVFIHPAFSLGGLWDRASQLSDQQCSGAWGCFSTAVITLGLRDSPDERSRITAGVGGADTGPRGPSAWWIWKPSKTVDTMFKAGALTPHTHIQYVYMVGALTPRTHIQYSYSVHLHGGGPYPTYSYLILIFSTFTWRGPLPRVLIFSTHIQYVYTAGALTPRTHIQYVYTAGALTLRTHIQYVYTAGALTPRTYIQYVYTAGAH</sequence>
<dbReference type="PANTHER" id="PTHR45667">
    <property type="entry name" value="S-ADENOSYLMETHIONINE MITOCHONDRIAL CARRIER PROTEIN"/>
    <property type="match status" value="1"/>
</dbReference>
<evidence type="ECO:0000256" key="13">
    <source>
        <dbReference type="RuleBase" id="RU000488"/>
    </source>
</evidence>
<evidence type="ECO:0000256" key="14">
    <source>
        <dbReference type="SAM" id="MobiDB-lite"/>
    </source>
</evidence>
<evidence type="ECO:0000256" key="11">
    <source>
        <dbReference type="ARBA" id="ARBA00041876"/>
    </source>
</evidence>
<reference evidence="15" key="2">
    <citation type="submission" date="2025-09" db="UniProtKB">
        <authorList>
            <consortium name="Ensembl"/>
        </authorList>
    </citation>
    <scope>IDENTIFICATION</scope>
</reference>
<comment type="function">
    <text evidence="9">Mitochondrial S-adenosyl-L-methionine/S-adenosyl-L-homocysteine antiporter. Mediates the exchange of cytosolic S-adenosyl-L-methionine, the predominant methyl-group donor for macromolecule methylation processes, for mitochondrial S-adenosylhomocysteine(SAH), a by-product of methylation reactions.</text>
</comment>
<proteinExistence type="inferred from homology"/>
<name>A0A3B3QJQ4_9TELE</name>
<evidence type="ECO:0000256" key="4">
    <source>
        <dbReference type="ARBA" id="ARBA00022692"/>
    </source>
</evidence>
<organism evidence="15 16">
    <name type="scientific">Paramormyrops kingsleyae</name>
    <dbReference type="NCBI Taxonomy" id="1676925"/>
    <lineage>
        <taxon>Eukaryota</taxon>
        <taxon>Metazoa</taxon>
        <taxon>Chordata</taxon>
        <taxon>Craniata</taxon>
        <taxon>Vertebrata</taxon>
        <taxon>Euteleostomi</taxon>
        <taxon>Actinopterygii</taxon>
        <taxon>Neopterygii</taxon>
        <taxon>Teleostei</taxon>
        <taxon>Osteoglossocephala</taxon>
        <taxon>Osteoglossomorpha</taxon>
        <taxon>Osteoglossiformes</taxon>
        <taxon>Mormyridae</taxon>
        <taxon>Paramormyrops</taxon>
    </lineage>
</organism>
<evidence type="ECO:0000256" key="3">
    <source>
        <dbReference type="ARBA" id="ARBA00022448"/>
    </source>
</evidence>
<dbReference type="InterPro" id="IPR018108">
    <property type="entry name" value="MCP_transmembrane"/>
</dbReference>
<evidence type="ECO:0000256" key="10">
    <source>
        <dbReference type="ARBA" id="ARBA00039950"/>
    </source>
</evidence>
<dbReference type="PROSITE" id="PS50920">
    <property type="entry name" value="SOLCAR"/>
    <property type="match status" value="1"/>
</dbReference>
<keyword evidence="5" id="KW-0677">Repeat</keyword>
<feature type="repeat" description="Solcar" evidence="12">
    <location>
        <begin position="50"/>
        <end position="123"/>
    </location>
</feature>
<comment type="subcellular location">
    <subcellularLocation>
        <location evidence="1">Membrane</location>
        <topology evidence="1">Multi-pass membrane protein</topology>
    </subcellularLocation>
</comment>
<reference evidence="15" key="1">
    <citation type="submission" date="2025-08" db="UniProtKB">
        <authorList>
            <consortium name="Ensembl"/>
        </authorList>
    </citation>
    <scope>IDENTIFICATION</scope>
</reference>
<evidence type="ECO:0000256" key="5">
    <source>
        <dbReference type="ARBA" id="ARBA00022737"/>
    </source>
</evidence>